<evidence type="ECO:0000313" key="4">
    <source>
        <dbReference type="Proteomes" id="UP000242519"/>
    </source>
</evidence>
<feature type="region of interest" description="Disordered" evidence="1">
    <location>
        <begin position="209"/>
        <end position="230"/>
    </location>
</feature>
<dbReference type="EMBL" id="MZNU01000091">
    <property type="protein sequence ID" value="OWP04923.1"/>
    <property type="molecule type" value="Genomic_DNA"/>
</dbReference>
<protein>
    <submittedName>
        <fullName evidence="3">Uncharacterized protein</fullName>
    </submittedName>
</protein>
<comment type="caution">
    <text evidence="3">The sequence shown here is derived from an EMBL/GenBank/DDBJ whole genome shotgun (WGS) entry which is preliminary data.</text>
</comment>
<keyword evidence="4" id="KW-1185">Reference proteome</keyword>
<accession>A0A218ZBN4</accession>
<feature type="compositionally biased region" description="Low complexity" evidence="1">
    <location>
        <begin position="212"/>
        <end position="223"/>
    </location>
</feature>
<sequence>MLPASFLALTASFIAPIGAAPSPSCNAPADATGYAAQKLPYLYNDFCEKLSTAGFGTKQKFYDSPVILAMNFNVASAKDCSLAGCLMSFKSLVDGCDRDDKSIWGTGSLTNSCGVFSFEVRPPSAAGALGVPGATITAATMKTYDIARLTASSSPTSSPSRNASSPSSYPAFTNSSSLTRTSETQLPTTWVASAYLFANQTSRNSSTSIVNATSARSPTASATKPVVGPSTLGTSGAEMIRVGGLSLIVVATVFGFFL</sequence>
<reference evidence="3 4" key="1">
    <citation type="submission" date="2017-04" db="EMBL/GenBank/DDBJ databases">
        <title>Draft genome sequence of Marssonina coronaria NL1: causal agent of apple blotch.</title>
        <authorList>
            <person name="Cheng Q."/>
        </authorList>
    </citation>
    <scope>NUCLEOTIDE SEQUENCE [LARGE SCALE GENOMIC DNA]</scope>
    <source>
        <strain evidence="3 4">NL1</strain>
    </source>
</reference>
<name>A0A218ZBN4_9HELO</name>
<evidence type="ECO:0000256" key="1">
    <source>
        <dbReference type="SAM" id="MobiDB-lite"/>
    </source>
</evidence>
<feature type="chain" id="PRO_5013098195" evidence="2">
    <location>
        <begin position="20"/>
        <end position="258"/>
    </location>
</feature>
<feature type="compositionally biased region" description="Low complexity" evidence="1">
    <location>
        <begin position="151"/>
        <end position="171"/>
    </location>
</feature>
<gene>
    <name evidence="3" type="ORF">B2J93_4249</name>
</gene>
<feature type="signal peptide" evidence="2">
    <location>
        <begin position="1"/>
        <end position="19"/>
    </location>
</feature>
<dbReference type="Proteomes" id="UP000242519">
    <property type="component" value="Unassembled WGS sequence"/>
</dbReference>
<dbReference type="InParanoid" id="A0A218ZBN4"/>
<evidence type="ECO:0000313" key="3">
    <source>
        <dbReference type="EMBL" id="OWP04923.1"/>
    </source>
</evidence>
<feature type="region of interest" description="Disordered" evidence="1">
    <location>
        <begin position="151"/>
        <end position="176"/>
    </location>
</feature>
<proteinExistence type="predicted"/>
<evidence type="ECO:0000256" key="2">
    <source>
        <dbReference type="SAM" id="SignalP"/>
    </source>
</evidence>
<dbReference type="OrthoDB" id="3543931at2759"/>
<dbReference type="AlphaFoldDB" id="A0A218ZBN4"/>
<keyword evidence="2" id="KW-0732">Signal</keyword>
<organism evidence="3 4">
    <name type="scientific">Diplocarpon coronariae</name>
    <dbReference type="NCBI Taxonomy" id="2795749"/>
    <lineage>
        <taxon>Eukaryota</taxon>
        <taxon>Fungi</taxon>
        <taxon>Dikarya</taxon>
        <taxon>Ascomycota</taxon>
        <taxon>Pezizomycotina</taxon>
        <taxon>Leotiomycetes</taxon>
        <taxon>Helotiales</taxon>
        <taxon>Drepanopezizaceae</taxon>
        <taxon>Diplocarpon</taxon>
    </lineage>
</organism>